<keyword evidence="4" id="KW-0443">Lipid metabolism</keyword>
<feature type="domain" description="AMP-dependent synthetase/ligase" evidence="5">
    <location>
        <begin position="36"/>
        <end position="398"/>
    </location>
</feature>
<dbReference type="InterPro" id="IPR045851">
    <property type="entry name" value="AMP-bd_C_sf"/>
</dbReference>
<name>A0A381PKT2_9ZZZZ</name>
<dbReference type="PANTHER" id="PTHR43859">
    <property type="entry name" value="ACYL-ACTIVATING ENZYME"/>
    <property type="match status" value="1"/>
</dbReference>
<keyword evidence="2" id="KW-0436">Ligase</keyword>
<dbReference type="GO" id="GO:0006631">
    <property type="term" value="P:fatty acid metabolic process"/>
    <property type="evidence" value="ECO:0007669"/>
    <property type="project" value="UniProtKB-KW"/>
</dbReference>
<keyword evidence="3" id="KW-0276">Fatty acid metabolism</keyword>
<dbReference type="EMBL" id="UINC01001017">
    <property type="protein sequence ID" value="SUZ67646.1"/>
    <property type="molecule type" value="Genomic_DNA"/>
</dbReference>
<dbReference type="InterPro" id="IPR020845">
    <property type="entry name" value="AMP-binding_CS"/>
</dbReference>
<evidence type="ECO:0000256" key="3">
    <source>
        <dbReference type="ARBA" id="ARBA00022832"/>
    </source>
</evidence>
<evidence type="ECO:0000259" key="6">
    <source>
        <dbReference type="Pfam" id="PF13193"/>
    </source>
</evidence>
<proteinExistence type="inferred from homology"/>
<dbReference type="CDD" id="cd12119">
    <property type="entry name" value="ttLC_FACS_AlkK_like"/>
    <property type="match status" value="1"/>
</dbReference>
<dbReference type="Gene3D" id="3.40.50.12780">
    <property type="entry name" value="N-terminal domain of ligase-like"/>
    <property type="match status" value="1"/>
</dbReference>
<dbReference type="InterPro" id="IPR000873">
    <property type="entry name" value="AMP-dep_synth/lig_dom"/>
</dbReference>
<evidence type="ECO:0000256" key="2">
    <source>
        <dbReference type="ARBA" id="ARBA00022598"/>
    </source>
</evidence>
<dbReference type="GO" id="GO:0016874">
    <property type="term" value="F:ligase activity"/>
    <property type="evidence" value="ECO:0007669"/>
    <property type="project" value="UniProtKB-KW"/>
</dbReference>
<gene>
    <name evidence="7" type="ORF">METZ01_LOCUS20500</name>
</gene>
<feature type="domain" description="AMP-binding enzyme C-terminal" evidence="6">
    <location>
        <begin position="450"/>
        <end position="525"/>
    </location>
</feature>
<evidence type="ECO:0000259" key="5">
    <source>
        <dbReference type="Pfam" id="PF00501"/>
    </source>
</evidence>
<accession>A0A381PKT2</accession>
<dbReference type="PROSITE" id="PS00455">
    <property type="entry name" value="AMP_BINDING"/>
    <property type="match status" value="1"/>
</dbReference>
<dbReference type="InterPro" id="IPR025110">
    <property type="entry name" value="AMP-bd_C"/>
</dbReference>
<protein>
    <recommendedName>
        <fullName evidence="8">AMP-dependent synthetase/ligase domain-containing protein</fullName>
    </recommendedName>
</protein>
<dbReference type="PANTHER" id="PTHR43859:SF4">
    <property type="entry name" value="BUTANOATE--COA LIGASE AAE1-RELATED"/>
    <property type="match status" value="1"/>
</dbReference>
<dbReference type="AlphaFoldDB" id="A0A381PKT2"/>
<reference evidence="7" key="1">
    <citation type="submission" date="2018-05" db="EMBL/GenBank/DDBJ databases">
        <authorList>
            <person name="Lanie J.A."/>
            <person name="Ng W.-L."/>
            <person name="Kazmierczak K.M."/>
            <person name="Andrzejewski T.M."/>
            <person name="Davidsen T.M."/>
            <person name="Wayne K.J."/>
            <person name="Tettelin H."/>
            <person name="Glass J.I."/>
            <person name="Rusch D."/>
            <person name="Podicherti R."/>
            <person name="Tsui H.-C.T."/>
            <person name="Winkler M.E."/>
        </authorList>
    </citation>
    <scope>NUCLEOTIDE SEQUENCE</scope>
</reference>
<dbReference type="SUPFAM" id="SSF56801">
    <property type="entry name" value="Acetyl-CoA synthetase-like"/>
    <property type="match status" value="1"/>
</dbReference>
<comment type="similarity">
    <text evidence="1">Belongs to the ATP-dependent AMP-binding enzyme family.</text>
</comment>
<dbReference type="Pfam" id="PF13193">
    <property type="entry name" value="AMP-binding_C"/>
    <property type="match status" value="1"/>
</dbReference>
<sequence>MLRGLNMDRQLLVSGLIEYAGRNHSTTDVIATDSSGVVHRTNWSAIRSRAQQVSAALLSEGISPGDRVATIAWNDHRHLEVYYGITGLGSVLHTINPRLRDQQIAWIVKHADDQLVFVDPDFLPVAEAIAPDTPSVRTWVVLANKLPDTSLPNAVAYEEWINERKLINEWPLLDEWCAATLCYTSGTTGDPKGVVQSHRSIVLQTWATCTGDGHDVNSSQSILLAVPMFHVNGWAIPFAAAMSGAKLVLPGPDLSAAALVRQIQEEQITFSAGVPTIWLSVVQHLKETGLDIPSLRRIAVGGSAAPRSLMDTLEDDYGVFVSHVWGMTEMTQGSAGRFTHRVTGLDREEQRRRQAMAGRELYGVELRLVDEDGEDVTRDGSSPGELLARGPWVAGAYFELDDDTTHVADGDGVWLRTGDVATMDAEGYIAIVDRSKDVIKSGGEWISSIELENTAVGAAGVAEAAAVGMPHDRWGERPLLLVVLEPDAKFEREKILEAIKPHVASWWLPDAIVAVDEIPHTGTGKINKKLLRDKFSGFEWPT</sequence>
<dbReference type="NCBIfam" id="NF004837">
    <property type="entry name" value="PRK06187.1"/>
    <property type="match status" value="1"/>
</dbReference>
<evidence type="ECO:0000313" key="7">
    <source>
        <dbReference type="EMBL" id="SUZ67646.1"/>
    </source>
</evidence>
<dbReference type="Gene3D" id="3.30.300.30">
    <property type="match status" value="1"/>
</dbReference>
<dbReference type="Pfam" id="PF00501">
    <property type="entry name" value="AMP-binding"/>
    <property type="match status" value="1"/>
</dbReference>
<evidence type="ECO:0000256" key="1">
    <source>
        <dbReference type="ARBA" id="ARBA00006432"/>
    </source>
</evidence>
<dbReference type="InterPro" id="IPR042099">
    <property type="entry name" value="ANL_N_sf"/>
</dbReference>
<evidence type="ECO:0008006" key="8">
    <source>
        <dbReference type="Google" id="ProtNLM"/>
    </source>
</evidence>
<dbReference type="FunFam" id="3.30.300.30:FF:000008">
    <property type="entry name" value="2,3-dihydroxybenzoate-AMP ligase"/>
    <property type="match status" value="1"/>
</dbReference>
<evidence type="ECO:0000256" key="4">
    <source>
        <dbReference type="ARBA" id="ARBA00023098"/>
    </source>
</evidence>
<organism evidence="7">
    <name type="scientific">marine metagenome</name>
    <dbReference type="NCBI Taxonomy" id="408172"/>
    <lineage>
        <taxon>unclassified sequences</taxon>
        <taxon>metagenomes</taxon>
        <taxon>ecological metagenomes</taxon>
    </lineage>
</organism>